<dbReference type="EC" id="3.2.1.-" evidence="4"/>
<keyword evidence="3 4" id="KW-0326">Glycosidase</keyword>
<dbReference type="PRINTS" id="PR00740">
    <property type="entry name" value="GLHYDRLASE27"/>
</dbReference>
<comment type="subunit">
    <text evidence="4">Homodimer.</text>
</comment>
<organism evidence="5">
    <name type="scientific">Timema genevievae</name>
    <name type="common">Walking stick</name>
    <dbReference type="NCBI Taxonomy" id="629358"/>
    <lineage>
        <taxon>Eukaryota</taxon>
        <taxon>Metazoa</taxon>
        <taxon>Ecdysozoa</taxon>
        <taxon>Arthropoda</taxon>
        <taxon>Hexapoda</taxon>
        <taxon>Insecta</taxon>
        <taxon>Pterygota</taxon>
        <taxon>Neoptera</taxon>
        <taxon>Polyneoptera</taxon>
        <taxon>Phasmatodea</taxon>
        <taxon>Timematodea</taxon>
        <taxon>Timematoidea</taxon>
        <taxon>Timematidae</taxon>
        <taxon>Timema</taxon>
    </lineage>
</organism>
<dbReference type="PANTHER" id="PTHR11452:SF83">
    <property type="entry name" value="ALPHA-GALACTOSIDASE"/>
    <property type="match status" value="1"/>
</dbReference>
<dbReference type="InterPro" id="IPR013785">
    <property type="entry name" value="Aldolase_TIM"/>
</dbReference>
<evidence type="ECO:0000256" key="2">
    <source>
        <dbReference type="ARBA" id="ARBA00022801"/>
    </source>
</evidence>
<reference evidence="5" key="1">
    <citation type="submission" date="2020-11" db="EMBL/GenBank/DDBJ databases">
        <authorList>
            <person name="Tran Van P."/>
        </authorList>
    </citation>
    <scope>NUCLEOTIDE SEQUENCE</scope>
</reference>
<dbReference type="Gene3D" id="3.20.20.70">
    <property type="entry name" value="Aldolase class I"/>
    <property type="match status" value="1"/>
</dbReference>
<dbReference type="InterPro" id="IPR017853">
    <property type="entry name" value="GH"/>
</dbReference>
<evidence type="ECO:0000256" key="4">
    <source>
        <dbReference type="RuleBase" id="RU361168"/>
    </source>
</evidence>
<dbReference type="GO" id="GO:0009311">
    <property type="term" value="P:oligosaccharide metabolic process"/>
    <property type="evidence" value="ECO:0007669"/>
    <property type="project" value="TreeGrafter"/>
</dbReference>
<sequence length="418" mass="47169">MTLRVCLIPWITLNPGKVRSCPGQNHSYRSPVAYICNPVIEKGYLHQATMLHLWVTVLSLLAVTTGLDNGLGLTPPMGILFRCTVNCDNFPDGCLNNPRNLALDKLTRLLTGQRETFRAVLIRWLPFSSSEDLVRSTADKFVEDGYQDAGYEYIILGDCVVSKERDTNGKMQPDPNRFPGGFKELSDYVSDQLSDPMPIHSKGLKFGMYTNYGTSTCAGYPALIGHMEQDIKQFASEWEVDYLKVDNCNTDYSTDIQGYTEIGRLLNETGRPIYLQCEWPGNEVTNNITPDWSSIPALCNSWRTYIDIGDGYTNLVRIVEYMAENQDTFVPLAGPGHWNDPDVLTVGNKAMLRSWQQMTLWSVMASPLIMSTKLDELGGGDETLLKNKDIIAVNQDPLGRMGRRVFWVRRAHLFMFFL</sequence>
<dbReference type="AlphaFoldDB" id="A0A7R9K387"/>
<proteinExistence type="inferred from homology"/>
<keyword evidence="4" id="KW-1015">Disulfide bond</keyword>
<evidence type="ECO:0000313" key="5">
    <source>
        <dbReference type="EMBL" id="CAD7598428.1"/>
    </source>
</evidence>
<dbReference type="InterPro" id="IPR002241">
    <property type="entry name" value="Glyco_hydro_27"/>
</dbReference>
<dbReference type="GO" id="GO:0005737">
    <property type="term" value="C:cytoplasm"/>
    <property type="evidence" value="ECO:0007669"/>
    <property type="project" value="TreeGrafter"/>
</dbReference>
<dbReference type="Pfam" id="PF16499">
    <property type="entry name" value="Melibiase_2"/>
    <property type="match status" value="1"/>
</dbReference>
<comment type="similarity">
    <text evidence="1 4">Belongs to the glycosyl hydrolase 27 family.</text>
</comment>
<dbReference type="GO" id="GO:0016139">
    <property type="term" value="P:glycoside catabolic process"/>
    <property type="evidence" value="ECO:0007669"/>
    <property type="project" value="TreeGrafter"/>
</dbReference>
<accession>A0A7R9K387</accession>
<dbReference type="CDD" id="cd14792">
    <property type="entry name" value="GH27"/>
    <property type="match status" value="1"/>
</dbReference>
<dbReference type="SUPFAM" id="SSF51445">
    <property type="entry name" value="(Trans)glycosidases"/>
    <property type="match status" value="1"/>
</dbReference>
<evidence type="ECO:0000256" key="1">
    <source>
        <dbReference type="ARBA" id="ARBA00009743"/>
    </source>
</evidence>
<dbReference type="PANTHER" id="PTHR11452">
    <property type="entry name" value="ALPHA-GALACTOSIDASE/ALPHA-N-ACETYLGALACTOSAMINIDASE"/>
    <property type="match status" value="1"/>
</dbReference>
<evidence type="ECO:0000256" key="3">
    <source>
        <dbReference type="ARBA" id="ARBA00023295"/>
    </source>
</evidence>
<dbReference type="GO" id="GO:0004557">
    <property type="term" value="F:alpha-galactosidase activity"/>
    <property type="evidence" value="ECO:0007669"/>
    <property type="project" value="TreeGrafter"/>
</dbReference>
<dbReference type="EMBL" id="OE842054">
    <property type="protein sequence ID" value="CAD7598428.1"/>
    <property type="molecule type" value="Genomic_DNA"/>
</dbReference>
<name>A0A7R9K387_TIMGE</name>
<keyword evidence="2 4" id="KW-0378">Hydrolase</keyword>
<protein>
    <recommendedName>
        <fullName evidence="4">Alpha-galactosidase</fullName>
        <ecNumber evidence="4">3.2.1.-</ecNumber>
    </recommendedName>
</protein>
<gene>
    <name evidence="5" type="ORF">TGEB3V08_LOCUS7071</name>
</gene>